<keyword evidence="3" id="KW-1185">Reference proteome</keyword>
<dbReference type="EMBL" id="JTDY01001868">
    <property type="protein sequence ID" value="KOB72684.1"/>
    <property type="molecule type" value="Genomic_DNA"/>
</dbReference>
<accession>A0A0L7LBC2</accession>
<feature type="signal peptide" evidence="1">
    <location>
        <begin position="1"/>
        <end position="20"/>
    </location>
</feature>
<comment type="caution">
    <text evidence="2">The sequence shown here is derived from an EMBL/GenBank/DDBJ whole genome shotgun (WGS) entry which is preliminary data.</text>
</comment>
<dbReference type="AlphaFoldDB" id="A0A0L7LBC2"/>
<sequence length="95" mass="10431">MASFLRFLLDMGSSFIVFVAVKTPNTVPFSSGSIDKQGVGINAWEASNRRLLEPPHYDGVQALAMLHGDTLYSASRDSSLKRCGGDVRAWRIVDQ</sequence>
<protein>
    <submittedName>
        <fullName evidence="2">Putative kinesin family member 21A</fullName>
    </submittedName>
</protein>
<dbReference type="Proteomes" id="UP000037510">
    <property type="component" value="Unassembled WGS sequence"/>
</dbReference>
<keyword evidence="1" id="KW-0732">Signal</keyword>
<feature type="chain" id="PRO_5005573224" evidence="1">
    <location>
        <begin position="21"/>
        <end position="95"/>
    </location>
</feature>
<gene>
    <name evidence="2" type="ORF">OBRU01_04068</name>
</gene>
<evidence type="ECO:0000256" key="1">
    <source>
        <dbReference type="SAM" id="SignalP"/>
    </source>
</evidence>
<reference evidence="2 3" key="1">
    <citation type="journal article" date="2015" name="Genome Biol. Evol.">
        <title>The genome of winter moth (Operophtera brumata) provides a genomic perspective on sexual dimorphism and phenology.</title>
        <authorList>
            <person name="Derks M.F."/>
            <person name="Smit S."/>
            <person name="Salis L."/>
            <person name="Schijlen E."/>
            <person name="Bossers A."/>
            <person name="Mateman C."/>
            <person name="Pijl A.S."/>
            <person name="de Ridder D."/>
            <person name="Groenen M.A."/>
            <person name="Visser M.E."/>
            <person name="Megens H.J."/>
        </authorList>
    </citation>
    <scope>NUCLEOTIDE SEQUENCE [LARGE SCALE GENOMIC DNA]</scope>
    <source>
        <strain evidence="2">WM2013NL</strain>
        <tissue evidence="2">Head and thorax</tissue>
    </source>
</reference>
<proteinExistence type="predicted"/>
<organism evidence="2 3">
    <name type="scientific">Operophtera brumata</name>
    <name type="common">Winter moth</name>
    <name type="synonym">Phalaena brumata</name>
    <dbReference type="NCBI Taxonomy" id="104452"/>
    <lineage>
        <taxon>Eukaryota</taxon>
        <taxon>Metazoa</taxon>
        <taxon>Ecdysozoa</taxon>
        <taxon>Arthropoda</taxon>
        <taxon>Hexapoda</taxon>
        <taxon>Insecta</taxon>
        <taxon>Pterygota</taxon>
        <taxon>Neoptera</taxon>
        <taxon>Endopterygota</taxon>
        <taxon>Lepidoptera</taxon>
        <taxon>Glossata</taxon>
        <taxon>Ditrysia</taxon>
        <taxon>Geometroidea</taxon>
        <taxon>Geometridae</taxon>
        <taxon>Larentiinae</taxon>
        <taxon>Operophtera</taxon>
    </lineage>
</organism>
<name>A0A0L7LBC2_OPEBR</name>
<evidence type="ECO:0000313" key="3">
    <source>
        <dbReference type="Proteomes" id="UP000037510"/>
    </source>
</evidence>
<evidence type="ECO:0000313" key="2">
    <source>
        <dbReference type="EMBL" id="KOB72684.1"/>
    </source>
</evidence>